<feature type="compositionally biased region" description="Acidic residues" evidence="2">
    <location>
        <begin position="273"/>
        <end position="285"/>
    </location>
</feature>
<dbReference type="PANTHER" id="PTHR46797:SF1">
    <property type="entry name" value="METHYLPHOSPHONATE SYNTHASE"/>
    <property type="match status" value="1"/>
</dbReference>
<dbReference type="GO" id="GO:0003677">
    <property type="term" value="F:DNA binding"/>
    <property type="evidence" value="ECO:0007669"/>
    <property type="project" value="UniProtKB-KW"/>
</dbReference>
<dbReference type="SUPFAM" id="SSF47413">
    <property type="entry name" value="lambda repressor-like DNA-binding domains"/>
    <property type="match status" value="1"/>
</dbReference>
<feature type="domain" description="HTH cro/C1-type" evidence="3">
    <location>
        <begin position="39"/>
        <end position="94"/>
    </location>
</feature>
<dbReference type="SMART" id="SM00530">
    <property type="entry name" value="HTH_XRE"/>
    <property type="match status" value="1"/>
</dbReference>
<sequence length="285" mass="31907">MQLFLFFCFFHIALCNLLLYSVLIREVCIVDVKKIGERIKHARSLRNYTLEDIAKDIGVAKSTIQRYERGQIAHPKLPVLHSIANSLNVNPGWLVGKDINMNADMDTKYSKYVSDSIMVFEITGRSLKNSPTVFQTICDSLSEMCEGLDNTTKYTDGIETVSNIAEALKSPFNSYADKAAALNAIIDVVLYDTKNDTLSIHFVLDKSKDVNYEQKLLEAFNLLNTAGKEKVIDYATDLSNMTNYTIDTYSSDNSTTLNAAQARTDINVPEGADTSDDDIMDDKDF</sequence>
<dbReference type="Pfam" id="PF01381">
    <property type="entry name" value="HTH_3"/>
    <property type="match status" value="1"/>
</dbReference>
<evidence type="ECO:0000259" key="3">
    <source>
        <dbReference type="PROSITE" id="PS50943"/>
    </source>
</evidence>
<proteinExistence type="predicted"/>
<evidence type="ECO:0000256" key="1">
    <source>
        <dbReference type="ARBA" id="ARBA00023125"/>
    </source>
</evidence>
<dbReference type="InterPro" id="IPR050807">
    <property type="entry name" value="TransReg_Diox_bact_type"/>
</dbReference>
<dbReference type="GO" id="GO:0003700">
    <property type="term" value="F:DNA-binding transcription factor activity"/>
    <property type="evidence" value="ECO:0007669"/>
    <property type="project" value="TreeGrafter"/>
</dbReference>
<dbReference type="PROSITE" id="PS50943">
    <property type="entry name" value="HTH_CROC1"/>
    <property type="match status" value="1"/>
</dbReference>
<dbReference type="InterPro" id="IPR010982">
    <property type="entry name" value="Lambda_DNA-bd_dom_sf"/>
</dbReference>
<evidence type="ECO:0000256" key="2">
    <source>
        <dbReference type="SAM" id="MobiDB-lite"/>
    </source>
</evidence>
<dbReference type="PANTHER" id="PTHR46797">
    <property type="entry name" value="HTH-TYPE TRANSCRIPTIONAL REGULATOR"/>
    <property type="match status" value="1"/>
</dbReference>
<protein>
    <submittedName>
        <fullName evidence="4">Helix-turn-helix domain protein</fullName>
    </submittedName>
</protein>
<reference evidence="4" key="1">
    <citation type="journal article" date="2021" name="Proc. Natl. Acad. Sci. U.S.A.">
        <title>A Catalog of Tens of Thousands of Viruses from Human Metagenomes Reveals Hidden Associations with Chronic Diseases.</title>
        <authorList>
            <person name="Tisza M.J."/>
            <person name="Buck C.B."/>
        </authorList>
    </citation>
    <scope>NUCLEOTIDE SEQUENCE</scope>
    <source>
        <strain evidence="4">CtNyC15</strain>
    </source>
</reference>
<evidence type="ECO:0000313" key="4">
    <source>
        <dbReference type="EMBL" id="DAD92867.1"/>
    </source>
</evidence>
<organism evidence="4">
    <name type="scientific">Siphoviridae sp. ctNyC15</name>
    <dbReference type="NCBI Taxonomy" id="2826307"/>
    <lineage>
        <taxon>Viruses</taxon>
        <taxon>Duplodnaviria</taxon>
        <taxon>Heunggongvirae</taxon>
        <taxon>Uroviricota</taxon>
        <taxon>Caudoviricetes</taxon>
    </lineage>
</organism>
<name>A0A8S5NFI6_9CAUD</name>
<dbReference type="EMBL" id="BK015147">
    <property type="protein sequence ID" value="DAD92867.1"/>
    <property type="molecule type" value="Genomic_DNA"/>
</dbReference>
<feature type="region of interest" description="Disordered" evidence="2">
    <location>
        <begin position="266"/>
        <end position="285"/>
    </location>
</feature>
<dbReference type="InterPro" id="IPR001387">
    <property type="entry name" value="Cro/C1-type_HTH"/>
</dbReference>
<accession>A0A8S5NFI6</accession>
<dbReference type="Gene3D" id="1.10.260.40">
    <property type="entry name" value="lambda repressor-like DNA-binding domains"/>
    <property type="match status" value="1"/>
</dbReference>
<dbReference type="CDD" id="cd00093">
    <property type="entry name" value="HTH_XRE"/>
    <property type="match status" value="1"/>
</dbReference>
<keyword evidence="1" id="KW-0238">DNA-binding</keyword>